<dbReference type="RefSeq" id="WP_237246684.1">
    <property type="nucleotide sequence ID" value="NZ_AP023423.1"/>
</dbReference>
<protein>
    <recommendedName>
        <fullName evidence="4">Lipoprotein</fullName>
    </recommendedName>
</protein>
<keyword evidence="3" id="KW-1185">Reference proteome</keyword>
<gene>
    <name evidence="2" type="ORF">MIZ01_1944</name>
</gene>
<feature type="region of interest" description="Disordered" evidence="1">
    <location>
        <begin position="26"/>
        <end position="62"/>
    </location>
</feature>
<reference evidence="2 3" key="1">
    <citation type="journal article" date="2022" name="Int. J. Syst. Evol. Microbiol.">
        <title>&lt;i&gt;Sideroxyarcus emersonii&lt;/i&gt; gen. nov. sp. nov., a neutrophilic, microaerobic iron- and thiosulfate-oxidizing bacterium isolated from iron-rich wetland sediment.</title>
        <authorList>
            <person name="Kato S."/>
            <person name="Itoh T."/>
            <person name="Iino T."/>
            <person name="Ohkuma M."/>
        </authorList>
    </citation>
    <scope>NUCLEOTIDE SEQUENCE [LARGE SCALE GENOMIC DNA]</scope>
    <source>
        <strain evidence="2 3">MIZ01</strain>
    </source>
</reference>
<dbReference type="EMBL" id="AP023423">
    <property type="protein sequence ID" value="BCK88143.1"/>
    <property type="molecule type" value="Genomic_DNA"/>
</dbReference>
<name>A0AAN1XBP3_9PROT</name>
<proteinExistence type="predicted"/>
<evidence type="ECO:0008006" key="4">
    <source>
        <dbReference type="Google" id="ProtNLM"/>
    </source>
</evidence>
<sequence>MRSLLVWMTLLLLAACDADPARNMYEGIKGNNDAKRTPEERAMAPAPSYDEYRKERDAQSAR</sequence>
<evidence type="ECO:0000313" key="3">
    <source>
        <dbReference type="Proteomes" id="UP001320326"/>
    </source>
</evidence>
<dbReference type="KEGG" id="seme:MIZ01_1944"/>
<feature type="compositionally biased region" description="Basic and acidic residues" evidence="1">
    <location>
        <begin position="32"/>
        <end position="42"/>
    </location>
</feature>
<dbReference type="PROSITE" id="PS51257">
    <property type="entry name" value="PROKAR_LIPOPROTEIN"/>
    <property type="match status" value="1"/>
</dbReference>
<dbReference type="AlphaFoldDB" id="A0AAN1XBP3"/>
<evidence type="ECO:0000256" key="1">
    <source>
        <dbReference type="SAM" id="MobiDB-lite"/>
    </source>
</evidence>
<dbReference type="Proteomes" id="UP001320326">
    <property type="component" value="Chromosome"/>
</dbReference>
<feature type="compositionally biased region" description="Basic and acidic residues" evidence="1">
    <location>
        <begin position="50"/>
        <end position="62"/>
    </location>
</feature>
<organism evidence="2 3">
    <name type="scientific">Sideroxyarcus emersonii</name>
    <dbReference type="NCBI Taxonomy" id="2764705"/>
    <lineage>
        <taxon>Bacteria</taxon>
        <taxon>Pseudomonadati</taxon>
        <taxon>Pseudomonadota</taxon>
        <taxon>Betaproteobacteria</taxon>
        <taxon>Nitrosomonadales</taxon>
        <taxon>Gallionellaceae</taxon>
        <taxon>Sideroxyarcus</taxon>
    </lineage>
</organism>
<evidence type="ECO:0000313" key="2">
    <source>
        <dbReference type="EMBL" id="BCK88143.1"/>
    </source>
</evidence>
<accession>A0AAN1XBP3</accession>